<dbReference type="EMBL" id="CM008967">
    <property type="protein sequence ID" value="PNW81508.1"/>
    <property type="molecule type" value="Genomic_DNA"/>
</dbReference>
<reference evidence="2 3" key="1">
    <citation type="journal article" date="2007" name="Science">
        <title>The Chlamydomonas genome reveals the evolution of key animal and plant functions.</title>
        <authorList>
            <person name="Merchant S.S."/>
            <person name="Prochnik S.E."/>
            <person name="Vallon O."/>
            <person name="Harris E.H."/>
            <person name="Karpowicz S.J."/>
            <person name="Witman G.B."/>
            <person name="Terry A."/>
            <person name="Salamov A."/>
            <person name="Fritz-Laylin L.K."/>
            <person name="Marechal-Drouard L."/>
            <person name="Marshall W.F."/>
            <person name="Qu L.H."/>
            <person name="Nelson D.R."/>
            <person name="Sanderfoot A.A."/>
            <person name="Spalding M.H."/>
            <person name="Kapitonov V.V."/>
            <person name="Ren Q."/>
            <person name="Ferris P."/>
            <person name="Lindquist E."/>
            <person name="Shapiro H."/>
            <person name="Lucas S.M."/>
            <person name="Grimwood J."/>
            <person name="Schmutz J."/>
            <person name="Cardol P."/>
            <person name="Cerutti H."/>
            <person name="Chanfreau G."/>
            <person name="Chen C.L."/>
            <person name="Cognat V."/>
            <person name="Croft M.T."/>
            <person name="Dent R."/>
            <person name="Dutcher S."/>
            <person name="Fernandez E."/>
            <person name="Fukuzawa H."/>
            <person name="Gonzalez-Ballester D."/>
            <person name="Gonzalez-Halphen D."/>
            <person name="Hallmann A."/>
            <person name="Hanikenne M."/>
            <person name="Hippler M."/>
            <person name="Inwood W."/>
            <person name="Jabbari K."/>
            <person name="Kalanon M."/>
            <person name="Kuras R."/>
            <person name="Lefebvre P.A."/>
            <person name="Lemaire S.D."/>
            <person name="Lobanov A.V."/>
            <person name="Lohr M."/>
            <person name="Manuell A."/>
            <person name="Meier I."/>
            <person name="Mets L."/>
            <person name="Mittag M."/>
            <person name="Mittelmeier T."/>
            <person name="Moroney J.V."/>
            <person name="Moseley J."/>
            <person name="Napoli C."/>
            <person name="Nedelcu A.M."/>
            <person name="Niyogi K."/>
            <person name="Novoselov S.V."/>
            <person name="Paulsen I.T."/>
            <person name="Pazour G."/>
            <person name="Purton S."/>
            <person name="Ral J.P."/>
            <person name="Riano-Pachon D.M."/>
            <person name="Riekhof W."/>
            <person name="Rymarquis L."/>
            <person name="Schroda M."/>
            <person name="Stern D."/>
            <person name="Umen J."/>
            <person name="Willows R."/>
            <person name="Wilson N."/>
            <person name="Zimmer S.L."/>
            <person name="Allmer J."/>
            <person name="Balk J."/>
            <person name="Bisova K."/>
            <person name="Chen C.J."/>
            <person name="Elias M."/>
            <person name="Gendler K."/>
            <person name="Hauser C."/>
            <person name="Lamb M.R."/>
            <person name="Ledford H."/>
            <person name="Long J.C."/>
            <person name="Minagawa J."/>
            <person name="Page M.D."/>
            <person name="Pan J."/>
            <person name="Pootakham W."/>
            <person name="Roje S."/>
            <person name="Rose A."/>
            <person name="Stahlberg E."/>
            <person name="Terauchi A.M."/>
            <person name="Yang P."/>
            <person name="Ball S."/>
            <person name="Bowler C."/>
            <person name="Dieckmann C.L."/>
            <person name="Gladyshev V.N."/>
            <person name="Green P."/>
            <person name="Jorgensen R."/>
            <person name="Mayfield S."/>
            <person name="Mueller-Roeber B."/>
            <person name="Rajamani S."/>
            <person name="Sayre R.T."/>
            <person name="Brokstein P."/>
            <person name="Dubchak I."/>
            <person name="Goodstein D."/>
            <person name="Hornick L."/>
            <person name="Huang Y.W."/>
            <person name="Jhaveri J."/>
            <person name="Luo Y."/>
            <person name="Martinez D."/>
            <person name="Ngau W.C."/>
            <person name="Otillar B."/>
            <person name="Poliakov A."/>
            <person name="Porter A."/>
            <person name="Szajkowski L."/>
            <person name="Werner G."/>
            <person name="Zhou K."/>
            <person name="Grigoriev I.V."/>
            <person name="Rokhsar D.S."/>
            <person name="Grossman A.R."/>
        </authorList>
    </citation>
    <scope>NUCLEOTIDE SEQUENCE [LARGE SCALE GENOMIC DNA]</scope>
    <source>
        <strain evidence="3">CC-503</strain>
    </source>
</reference>
<feature type="region of interest" description="Disordered" evidence="1">
    <location>
        <begin position="282"/>
        <end position="329"/>
    </location>
</feature>
<feature type="compositionally biased region" description="Low complexity" evidence="1">
    <location>
        <begin position="290"/>
        <end position="329"/>
    </location>
</feature>
<dbReference type="Gramene" id="PNW81508">
    <property type="protein sequence ID" value="PNW81508"/>
    <property type="gene ID" value="CHLRE_06g249555v5"/>
</dbReference>
<sequence length="361" mass="36209">MRLRGATMDWKQAYPTQLPAAVQAYNDGTLYPIANLWLHDGFKNWTPLQPTLTRDTKVSFVLRCLRFEVDALGLKEGDSLGLLALQPGGPLMVIAACTPSGELKAGGALGGAGGAAAGVRAAAAAAAAARASTPPPPAFTAAYSISQQQQAGGSSEVLLEVTLPSLTDMGAGGSGAAGVQEPADQQRMTLLLVHVQPMSRSRQPVNMQSTPCPVTWQRQAGGDGAGGADGALLRGLPAALLPELPPQGRLLVLPAQSLAVLVAAPTQATTALAAVGAPAVAAKPQPPEVPTAAATSSSAASSSTASSSASASGHSTTRARPAATLPPLASPPLLALFTVGGPVEGTDVNGLLQLVAEEPLQ</sequence>
<organism evidence="2 3">
    <name type="scientific">Chlamydomonas reinhardtii</name>
    <name type="common">Chlamydomonas smithii</name>
    <dbReference type="NCBI Taxonomy" id="3055"/>
    <lineage>
        <taxon>Eukaryota</taxon>
        <taxon>Viridiplantae</taxon>
        <taxon>Chlorophyta</taxon>
        <taxon>core chlorophytes</taxon>
        <taxon>Chlorophyceae</taxon>
        <taxon>CS clade</taxon>
        <taxon>Chlamydomonadales</taxon>
        <taxon>Chlamydomonadaceae</taxon>
        <taxon>Chlamydomonas</taxon>
    </lineage>
</organism>
<evidence type="ECO:0000313" key="3">
    <source>
        <dbReference type="Proteomes" id="UP000006906"/>
    </source>
</evidence>
<dbReference type="Proteomes" id="UP000006906">
    <property type="component" value="Chromosome 6"/>
</dbReference>
<proteinExistence type="predicted"/>
<dbReference type="KEGG" id="cre:CHLRE_06g249555v5"/>
<evidence type="ECO:0000313" key="2">
    <source>
        <dbReference type="EMBL" id="PNW81508.1"/>
    </source>
</evidence>
<dbReference type="ExpressionAtlas" id="A0A2K3DLW3">
    <property type="expression patterns" value="baseline"/>
</dbReference>
<dbReference type="AlphaFoldDB" id="A0A2K3DLW3"/>
<keyword evidence="3" id="KW-1185">Reference proteome</keyword>
<gene>
    <name evidence="2" type="ORF">CHLRE_06g249555v5</name>
</gene>
<dbReference type="RefSeq" id="XP_042923280.1">
    <property type="nucleotide sequence ID" value="XM_043062574.1"/>
</dbReference>
<evidence type="ECO:0000256" key="1">
    <source>
        <dbReference type="SAM" id="MobiDB-lite"/>
    </source>
</evidence>
<dbReference type="GeneID" id="66053522"/>
<accession>A0A2K3DLW3</accession>
<name>A0A2K3DLW3_CHLRE</name>
<protein>
    <submittedName>
        <fullName evidence="2">Uncharacterized protein</fullName>
    </submittedName>
</protein>
<dbReference type="PaxDb" id="3055-EDP08413"/>
<dbReference type="InParanoid" id="A0A2K3DLW3"/>